<dbReference type="OrthoDB" id="143422at2"/>
<evidence type="ECO:0000313" key="3">
    <source>
        <dbReference type="EMBL" id="KJE27890.1"/>
    </source>
</evidence>
<dbReference type="InterPro" id="IPR051448">
    <property type="entry name" value="CdaR-like_regulators"/>
</dbReference>
<dbReference type="Proteomes" id="UP000032522">
    <property type="component" value="Unassembled WGS sequence"/>
</dbReference>
<dbReference type="RefSeq" id="WP_044731167.1">
    <property type="nucleotide sequence ID" value="NZ_JYBP01000003.1"/>
</dbReference>
<dbReference type="Pfam" id="PF07905">
    <property type="entry name" value="PucR"/>
    <property type="match status" value="1"/>
</dbReference>
<evidence type="ECO:0000259" key="1">
    <source>
        <dbReference type="Pfam" id="PF07905"/>
    </source>
</evidence>
<dbReference type="InterPro" id="IPR012914">
    <property type="entry name" value="PucR_dom"/>
</dbReference>
<sequence>MECSFPLTVADVLRRKHFENAVVVAGKKGLSRTVKWVHVVEVTKINNLLRGKELILSTGVGWREDASLFLSLLRQLIECDASGLCIELGTYTSSIPEEAVELANQHHFPLILFLEEVPFVEITHDIHTHLINQQYQRISQLESYSQELNKKLLTVHDHREILTCLHDCLGHQVAFKMQGGDVEYIPCRPRQKREASICSGNGGWPVDAVVKPISLFGAEYAELVLLPDGRDVNEFDLLILDRTATALAQHLLRNLYAEEKRRTEENEWLKGWLEGEYSDQEISSFLLDHHPSLDSRRGVVWVCKVERAHQKGNFDSTYFKLLCRSLFEQRGFFLFSVEIGRQLAFIALDWRGESTWKKRVEDGMESIMASDFVRTRLPSLSMGVGTFVNSLSAMNQSYRAALEALKIRNRLKDKAVSPFYDDLHLYRMITVLDKYSNLHETVCQYLGPIIEYDRKYNGKLLETLKVYLQCNGSKQETAKRLFIVRQTLYHRIEKLESFLGPDFMVADKRLAIELMIKAYDYLMDAGGISYGQRNAQHWAD</sequence>
<evidence type="ECO:0000313" key="4">
    <source>
        <dbReference type="Proteomes" id="UP000032522"/>
    </source>
</evidence>
<dbReference type="PATRIC" id="fig|1462.6.peg.1181"/>
<dbReference type="InterPro" id="IPR025736">
    <property type="entry name" value="PucR_C-HTH_dom"/>
</dbReference>
<dbReference type="Gene3D" id="1.10.10.2840">
    <property type="entry name" value="PucR C-terminal helix-turn-helix domain"/>
    <property type="match status" value="1"/>
</dbReference>
<evidence type="ECO:0008006" key="5">
    <source>
        <dbReference type="Google" id="ProtNLM"/>
    </source>
</evidence>
<dbReference type="InterPro" id="IPR042070">
    <property type="entry name" value="PucR_C-HTH_sf"/>
</dbReference>
<feature type="domain" description="Purine catabolism PurC-like" evidence="1">
    <location>
        <begin position="11"/>
        <end position="130"/>
    </location>
</feature>
<dbReference type="AlphaFoldDB" id="A0A0D8BUU1"/>
<gene>
    <name evidence="3" type="ORF">LG52_1011</name>
</gene>
<dbReference type="Pfam" id="PF13556">
    <property type="entry name" value="HTH_30"/>
    <property type="match status" value="1"/>
</dbReference>
<evidence type="ECO:0000259" key="2">
    <source>
        <dbReference type="Pfam" id="PF13556"/>
    </source>
</evidence>
<accession>A0A0D8BUU1</accession>
<dbReference type="PANTHER" id="PTHR33744:SF1">
    <property type="entry name" value="DNA-BINDING TRANSCRIPTIONAL ACTIVATOR ADER"/>
    <property type="match status" value="1"/>
</dbReference>
<protein>
    <recommendedName>
        <fullName evidence="5">PucR family transcriptional regulator</fullName>
    </recommendedName>
</protein>
<comment type="caution">
    <text evidence="3">The sequence shown here is derived from an EMBL/GenBank/DDBJ whole genome shotgun (WGS) entry which is preliminary data.</text>
</comment>
<dbReference type="EMBL" id="JYBP01000003">
    <property type="protein sequence ID" value="KJE27890.1"/>
    <property type="molecule type" value="Genomic_DNA"/>
</dbReference>
<reference evidence="3 4" key="1">
    <citation type="submission" date="2015-01" db="EMBL/GenBank/DDBJ databases">
        <authorList>
            <person name="Filippidou S."/>
            <person name="Jeanneret N."/>
            <person name="Russel-Delif L."/>
            <person name="Junier T."/>
            <person name="Wunderlin T."/>
            <person name="Molina V."/>
            <person name="Johnson S.L."/>
            <person name="Davenport K.W."/>
            <person name="Chain P.S."/>
            <person name="Dorador C."/>
            <person name="Junier P."/>
        </authorList>
    </citation>
    <scope>NUCLEOTIDE SEQUENCE [LARGE SCALE GENOMIC DNA]</scope>
    <source>
        <strain evidence="3 4">Et7/4</strain>
    </source>
</reference>
<feature type="domain" description="PucR C-terminal helix-turn-helix" evidence="2">
    <location>
        <begin position="460"/>
        <end position="518"/>
    </location>
</feature>
<dbReference type="PANTHER" id="PTHR33744">
    <property type="entry name" value="CARBOHYDRATE DIACID REGULATOR"/>
    <property type="match status" value="1"/>
</dbReference>
<proteinExistence type="predicted"/>
<organism evidence="3 4">
    <name type="scientific">Geobacillus kaustophilus</name>
    <dbReference type="NCBI Taxonomy" id="1462"/>
    <lineage>
        <taxon>Bacteria</taxon>
        <taxon>Bacillati</taxon>
        <taxon>Bacillota</taxon>
        <taxon>Bacilli</taxon>
        <taxon>Bacillales</taxon>
        <taxon>Anoxybacillaceae</taxon>
        <taxon>Geobacillus</taxon>
        <taxon>Geobacillus thermoleovorans group</taxon>
    </lineage>
</organism>
<name>A0A0D8BUU1_GEOKU</name>